<feature type="domain" description="FHA" evidence="5">
    <location>
        <begin position="1"/>
        <end position="32"/>
    </location>
</feature>
<dbReference type="FunFam" id="1.10.510.10:FF:000571">
    <property type="entry name" value="Maternal embryonic leucine zipper kinase"/>
    <property type="match status" value="1"/>
</dbReference>
<dbReference type="Gene3D" id="2.60.200.20">
    <property type="match status" value="1"/>
</dbReference>
<evidence type="ECO:0008006" key="9">
    <source>
        <dbReference type="Google" id="ProtNLM"/>
    </source>
</evidence>
<feature type="domain" description="Protein kinase" evidence="6">
    <location>
        <begin position="76"/>
        <end position="352"/>
    </location>
</feature>
<protein>
    <recommendedName>
        <fullName evidence="9">Serine/threonine-protein kinase Chk2</fullName>
    </recommendedName>
</protein>
<organism evidence="7 8">
    <name type="scientific">Meganyctiphanes norvegica</name>
    <name type="common">Northern krill</name>
    <name type="synonym">Thysanopoda norvegica</name>
    <dbReference type="NCBI Taxonomy" id="48144"/>
    <lineage>
        <taxon>Eukaryota</taxon>
        <taxon>Metazoa</taxon>
        <taxon>Ecdysozoa</taxon>
        <taxon>Arthropoda</taxon>
        <taxon>Crustacea</taxon>
        <taxon>Multicrustacea</taxon>
        <taxon>Malacostraca</taxon>
        <taxon>Eumalacostraca</taxon>
        <taxon>Eucarida</taxon>
        <taxon>Euphausiacea</taxon>
        <taxon>Euphausiidae</taxon>
        <taxon>Meganyctiphanes</taxon>
    </lineage>
</organism>
<keyword evidence="1 3" id="KW-0547">Nucleotide-binding</keyword>
<proteinExistence type="inferred from homology"/>
<gene>
    <name evidence="7" type="ORF">MNOR_LOCUS11598</name>
</gene>
<evidence type="ECO:0000259" key="6">
    <source>
        <dbReference type="PROSITE" id="PS50011"/>
    </source>
</evidence>
<dbReference type="SUPFAM" id="SSF56112">
    <property type="entry name" value="Protein kinase-like (PK-like)"/>
    <property type="match status" value="1"/>
</dbReference>
<dbReference type="PROSITE" id="PS00107">
    <property type="entry name" value="PROTEIN_KINASE_ATP"/>
    <property type="match status" value="1"/>
</dbReference>
<keyword evidence="4" id="KW-0808">Transferase</keyword>
<keyword evidence="4" id="KW-0418">Kinase</keyword>
<keyword evidence="8" id="KW-1185">Reference proteome</keyword>
<dbReference type="PROSITE" id="PS50011">
    <property type="entry name" value="PROTEIN_KINASE_DOM"/>
    <property type="match status" value="1"/>
</dbReference>
<feature type="non-terminal residue" evidence="7">
    <location>
        <position position="1"/>
    </location>
</feature>
<evidence type="ECO:0000256" key="3">
    <source>
        <dbReference type="PROSITE-ProRule" id="PRU10141"/>
    </source>
</evidence>
<evidence type="ECO:0000256" key="1">
    <source>
        <dbReference type="ARBA" id="ARBA00022741"/>
    </source>
</evidence>
<dbReference type="EMBL" id="CAXKWB010006143">
    <property type="protein sequence ID" value="CAL4081636.1"/>
    <property type="molecule type" value="Genomic_DNA"/>
</dbReference>
<dbReference type="InterPro" id="IPR011009">
    <property type="entry name" value="Kinase-like_dom_sf"/>
</dbReference>
<dbReference type="PROSITE" id="PS00108">
    <property type="entry name" value="PROTEIN_KINASE_ST"/>
    <property type="match status" value="1"/>
</dbReference>
<reference evidence="7 8" key="1">
    <citation type="submission" date="2024-05" db="EMBL/GenBank/DDBJ databases">
        <authorList>
            <person name="Wallberg A."/>
        </authorList>
    </citation>
    <scope>NUCLEOTIDE SEQUENCE [LARGE SCALE GENOMIC DNA]</scope>
</reference>
<dbReference type="GO" id="GO:0004674">
    <property type="term" value="F:protein serine/threonine kinase activity"/>
    <property type="evidence" value="ECO:0007669"/>
    <property type="project" value="UniProtKB-KW"/>
</dbReference>
<dbReference type="InterPro" id="IPR017441">
    <property type="entry name" value="Protein_kinase_ATP_BS"/>
</dbReference>
<dbReference type="Pfam" id="PF00069">
    <property type="entry name" value="Pkinase"/>
    <property type="match status" value="1"/>
</dbReference>
<evidence type="ECO:0000256" key="4">
    <source>
        <dbReference type="RuleBase" id="RU000304"/>
    </source>
</evidence>
<dbReference type="PROSITE" id="PS50006">
    <property type="entry name" value="FHA_DOMAIN"/>
    <property type="match status" value="1"/>
</dbReference>
<name>A0AAV2QGM8_MEGNR</name>
<dbReference type="Proteomes" id="UP001497623">
    <property type="component" value="Unassembled WGS sequence"/>
</dbReference>
<dbReference type="Gene3D" id="1.10.510.10">
    <property type="entry name" value="Transferase(Phosphotransferase) domain 1"/>
    <property type="match status" value="1"/>
</dbReference>
<keyword evidence="4" id="KW-0723">Serine/threonine-protein kinase</keyword>
<dbReference type="InterPro" id="IPR000719">
    <property type="entry name" value="Prot_kinase_dom"/>
</dbReference>
<evidence type="ECO:0000256" key="2">
    <source>
        <dbReference type="ARBA" id="ARBA00022840"/>
    </source>
</evidence>
<evidence type="ECO:0000313" key="8">
    <source>
        <dbReference type="Proteomes" id="UP001497623"/>
    </source>
</evidence>
<comment type="similarity">
    <text evidence="4">Belongs to the protein kinase superfamily.</text>
</comment>
<dbReference type="InterPro" id="IPR008984">
    <property type="entry name" value="SMAD_FHA_dom_sf"/>
</dbReference>
<feature type="binding site" evidence="3">
    <location>
        <position position="109"/>
    </location>
    <ligand>
        <name>ATP</name>
        <dbReference type="ChEBI" id="CHEBI:30616"/>
    </ligand>
</feature>
<sequence>YFSLYRDQLGSPKEVYLKDLSFNGTYINGREVGKNKKSVLRNTDRITLATKDTAKGFRFFDNLNKTEWPGKLSKKYIMTKQIGEGAYGEVRLAFKQGKGSVSRKSFAVKILKMKNFPSTALILNKNHQQQIINEIQLMKAVKHPFIIRLEDVIDDNDFPEKIYLVLELAEGGDFFDFVSSRKRLPEQLAKFYFYQLALAIQYLHNRGITHRDIKLENILLETNAEESRLKLTDFGMSKLAADTTKMTTMCGTKTYMAPELLMISSTNTYNKKVDLWSMGVFLFVSLGGYPPFWDSGNITMEQKIVKGAFSFNHPEKIWEKNSQDAKDLISKLLQMDPTKRLDITETLNHPWLQDTELKNKVTQLLENEQNICSPNRNKRKIENEVDEENFVLPEAKTPRFNPGFQFDDKHAQENGECEELEGLCGTSGDDETRTISH</sequence>
<comment type="caution">
    <text evidence="7">The sequence shown here is derived from an EMBL/GenBank/DDBJ whole genome shotgun (WGS) entry which is preliminary data.</text>
</comment>
<dbReference type="PANTHER" id="PTHR24347">
    <property type="entry name" value="SERINE/THREONINE-PROTEIN KINASE"/>
    <property type="match status" value="1"/>
</dbReference>
<dbReference type="SMART" id="SM00220">
    <property type="entry name" value="S_TKc"/>
    <property type="match status" value="1"/>
</dbReference>
<keyword evidence="2 3" id="KW-0067">ATP-binding</keyword>
<dbReference type="Pfam" id="PF00498">
    <property type="entry name" value="FHA"/>
    <property type="match status" value="1"/>
</dbReference>
<accession>A0AAV2QGM8</accession>
<dbReference type="AlphaFoldDB" id="A0AAV2QGM8"/>
<evidence type="ECO:0000313" key="7">
    <source>
        <dbReference type="EMBL" id="CAL4081636.1"/>
    </source>
</evidence>
<dbReference type="GO" id="GO:0005524">
    <property type="term" value="F:ATP binding"/>
    <property type="evidence" value="ECO:0007669"/>
    <property type="project" value="UniProtKB-UniRule"/>
</dbReference>
<dbReference type="InterPro" id="IPR000253">
    <property type="entry name" value="FHA_dom"/>
</dbReference>
<dbReference type="InterPro" id="IPR008271">
    <property type="entry name" value="Ser/Thr_kinase_AS"/>
</dbReference>
<dbReference type="SUPFAM" id="SSF49879">
    <property type="entry name" value="SMAD/FHA domain"/>
    <property type="match status" value="1"/>
</dbReference>
<evidence type="ECO:0000259" key="5">
    <source>
        <dbReference type="PROSITE" id="PS50006"/>
    </source>
</evidence>